<name>A0A917UTN2_9DEIO</name>
<evidence type="ECO:0000313" key="3">
    <source>
        <dbReference type="Proteomes" id="UP000635726"/>
    </source>
</evidence>
<gene>
    <name evidence="2" type="ORF">GCM10008939_30220</name>
</gene>
<dbReference type="Proteomes" id="UP000635726">
    <property type="component" value="Unassembled WGS sequence"/>
</dbReference>
<dbReference type="AlphaFoldDB" id="A0A917UTN2"/>
<dbReference type="RefSeq" id="WP_188964130.1">
    <property type="nucleotide sequence ID" value="NZ_BMOE01000012.1"/>
</dbReference>
<comment type="caution">
    <text evidence="2">The sequence shown here is derived from an EMBL/GenBank/DDBJ whole genome shotgun (WGS) entry which is preliminary data.</text>
</comment>
<keyword evidence="3" id="KW-1185">Reference proteome</keyword>
<reference evidence="2" key="1">
    <citation type="journal article" date="2014" name="Int. J. Syst. Evol. Microbiol.">
        <title>Complete genome sequence of Corynebacterium casei LMG S-19264T (=DSM 44701T), isolated from a smear-ripened cheese.</title>
        <authorList>
            <consortium name="US DOE Joint Genome Institute (JGI-PGF)"/>
            <person name="Walter F."/>
            <person name="Albersmeier A."/>
            <person name="Kalinowski J."/>
            <person name="Ruckert C."/>
        </authorList>
    </citation>
    <scope>NUCLEOTIDE SEQUENCE</scope>
    <source>
        <strain evidence="2">JCM 14371</strain>
    </source>
</reference>
<evidence type="ECO:0000259" key="1">
    <source>
        <dbReference type="Pfam" id="PF22790"/>
    </source>
</evidence>
<dbReference type="InterPro" id="IPR054467">
    <property type="entry name" value="YkoP-like_dom"/>
</dbReference>
<reference evidence="2" key="2">
    <citation type="submission" date="2020-09" db="EMBL/GenBank/DDBJ databases">
        <authorList>
            <person name="Sun Q."/>
            <person name="Ohkuma M."/>
        </authorList>
    </citation>
    <scope>NUCLEOTIDE SEQUENCE</scope>
    <source>
        <strain evidence="2">JCM 14371</strain>
    </source>
</reference>
<feature type="domain" description="YkoP-like" evidence="1">
    <location>
        <begin position="218"/>
        <end position="380"/>
    </location>
</feature>
<evidence type="ECO:0000313" key="2">
    <source>
        <dbReference type="EMBL" id="GGJ84297.1"/>
    </source>
</evidence>
<dbReference type="EMBL" id="BMOE01000012">
    <property type="protein sequence ID" value="GGJ84297.1"/>
    <property type="molecule type" value="Genomic_DNA"/>
</dbReference>
<proteinExistence type="predicted"/>
<protein>
    <recommendedName>
        <fullName evidence="1">YkoP-like domain-containing protein</fullName>
    </recommendedName>
</protein>
<dbReference type="Pfam" id="PF22790">
    <property type="entry name" value="YkoP"/>
    <property type="match status" value="1"/>
</dbReference>
<organism evidence="2 3">
    <name type="scientific">Deinococcus aquiradiocola</name>
    <dbReference type="NCBI Taxonomy" id="393059"/>
    <lineage>
        <taxon>Bacteria</taxon>
        <taxon>Thermotogati</taxon>
        <taxon>Deinococcota</taxon>
        <taxon>Deinococci</taxon>
        <taxon>Deinococcales</taxon>
        <taxon>Deinococcaceae</taxon>
        <taxon>Deinococcus</taxon>
    </lineage>
</organism>
<sequence length="388" mass="42836">MSASRHPLRVLTLPLLGVGTWLAWQLAVTAQSRAHFGVLREGQGGQVKIGLGVTLPAAPAAREALLAALDGTPVTLFVHTRDLSALQAHPRPGTPHELALGAPARHDLPRARHALQQRSPDRPVTLLRPDTYTPTTARRARHAQLRPVWRGPTGTPDDLLAAAEPGGLLNLDGLMPDQVRALTTELRARGYQPSPISDLNALRSETPRGLLQRLYRRTFDAHFDRQHHTLPLTQRPRALFRVSARPYDGPAIQRPEAPAIPPGTPAAELHIYSKRLVAIAELSALTGLRAVQTSLHDVAHTLETHPDYRDAQLVYALTIFAGVLGPLGFRSQPLPDRRQARVMAVFFNLLRILYGAKNAGEHVREPEIIWMTRSDLLNRYGSARTRRR</sequence>
<accession>A0A917UTN2</accession>